<dbReference type="PANTHER" id="PTHR30603">
    <property type="entry name" value="RNA POLYMERASE SIGMA FACTOR RPO"/>
    <property type="match status" value="1"/>
</dbReference>
<dbReference type="EMBL" id="LR798355">
    <property type="protein sequence ID" value="CAB5226039.1"/>
    <property type="molecule type" value="Genomic_DNA"/>
</dbReference>
<keyword evidence="2" id="KW-0240">DNA-directed RNA polymerase</keyword>
<dbReference type="SUPFAM" id="SSF88659">
    <property type="entry name" value="Sigma3 and sigma4 domains of RNA polymerase sigma factors"/>
    <property type="match status" value="2"/>
</dbReference>
<organism evidence="2">
    <name type="scientific">uncultured Caudovirales phage</name>
    <dbReference type="NCBI Taxonomy" id="2100421"/>
    <lineage>
        <taxon>Viruses</taxon>
        <taxon>Duplodnaviria</taxon>
        <taxon>Heunggongvirae</taxon>
        <taxon>Uroviricota</taxon>
        <taxon>Caudoviricetes</taxon>
        <taxon>Peduoviridae</taxon>
        <taxon>Maltschvirus</taxon>
        <taxon>Maltschvirus maltsch</taxon>
    </lineage>
</organism>
<protein>
    <submittedName>
        <fullName evidence="2">RpoD DNA-directed RNA polymerase, sigma subunit (Sigma70/sigma32)</fullName>
    </submittedName>
</protein>
<feature type="domain" description="RNA polymerase sigma-70 region 2" evidence="1">
    <location>
        <begin position="46"/>
        <end position="110"/>
    </location>
</feature>
<keyword evidence="2" id="KW-0804">Transcription</keyword>
<dbReference type="InterPro" id="IPR036388">
    <property type="entry name" value="WH-like_DNA-bd_sf"/>
</dbReference>
<dbReference type="Gene3D" id="1.10.10.10">
    <property type="entry name" value="Winged helix-like DNA-binding domain superfamily/Winged helix DNA-binding domain"/>
    <property type="match status" value="2"/>
</dbReference>
<proteinExistence type="predicted"/>
<accession>A0A6J7X5B3</accession>
<dbReference type="InterPro" id="IPR007627">
    <property type="entry name" value="RNA_pol_sigma70_r2"/>
</dbReference>
<sequence>MESNKIRRLIFRIRREKYRGLNAEEEILLSTSYHAGIFTNDIADVFVECNRGLVTWIANKYVGRGVDFDDLHACGYAGVLHALGKFEPARKFKFSTYAVPWVHQHMRRAVENTSYIVRLPSHVHDSMFQVRRAQDKYYSQNGAMPSIEELSVLTGLTEIKVTKTIDAMVSQPASLSTIINNAEMQLGDTLKVEDENIREVIRSGLSLEIQRVLTLVNESEREVLIACLGLDGSEPLNRHQYARIRGVSHQRISQIWGTAIAKIRESGVDIEDLAP</sequence>
<dbReference type="InterPro" id="IPR013324">
    <property type="entry name" value="RNA_pol_sigma_r3/r4-like"/>
</dbReference>
<dbReference type="GO" id="GO:0003700">
    <property type="term" value="F:DNA-binding transcription factor activity"/>
    <property type="evidence" value="ECO:0007669"/>
    <property type="project" value="InterPro"/>
</dbReference>
<dbReference type="InterPro" id="IPR013325">
    <property type="entry name" value="RNA_pol_sigma_r2"/>
</dbReference>
<dbReference type="Gene3D" id="1.10.601.10">
    <property type="entry name" value="RNA Polymerase Primary Sigma Factor"/>
    <property type="match status" value="1"/>
</dbReference>
<dbReference type="PANTHER" id="PTHR30603:SF47">
    <property type="entry name" value="RNA POLYMERASE SIGMA FACTOR SIGD, CHLOROPLASTIC"/>
    <property type="match status" value="1"/>
</dbReference>
<dbReference type="InterPro" id="IPR014284">
    <property type="entry name" value="RNA_pol_sigma-70_dom"/>
</dbReference>
<reference evidence="2" key="1">
    <citation type="submission" date="2020-05" db="EMBL/GenBank/DDBJ databases">
        <authorList>
            <person name="Chiriac C."/>
            <person name="Salcher M."/>
            <person name="Ghai R."/>
            <person name="Kavagutti S V."/>
        </authorList>
    </citation>
    <scope>NUCLEOTIDE SEQUENCE</scope>
</reference>
<gene>
    <name evidence="2" type="ORF">UFOVP757_30</name>
</gene>
<evidence type="ECO:0000259" key="1">
    <source>
        <dbReference type="Pfam" id="PF04542"/>
    </source>
</evidence>
<evidence type="ECO:0000313" key="2">
    <source>
        <dbReference type="EMBL" id="CAB5226039.1"/>
    </source>
</evidence>
<dbReference type="SUPFAM" id="SSF88946">
    <property type="entry name" value="Sigma2 domain of RNA polymerase sigma factors"/>
    <property type="match status" value="1"/>
</dbReference>
<dbReference type="InterPro" id="IPR050239">
    <property type="entry name" value="Sigma-70_RNA_pol_init_factors"/>
</dbReference>
<dbReference type="GO" id="GO:0000428">
    <property type="term" value="C:DNA-directed RNA polymerase complex"/>
    <property type="evidence" value="ECO:0007669"/>
    <property type="project" value="UniProtKB-KW"/>
</dbReference>
<name>A0A6J7X5B3_9CAUD</name>
<dbReference type="GO" id="GO:0006352">
    <property type="term" value="P:DNA-templated transcription initiation"/>
    <property type="evidence" value="ECO:0007669"/>
    <property type="project" value="InterPro"/>
</dbReference>
<dbReference type="NCBIfam" id="TIGR02937">
    <property type="entry name" value="sigma70-ECF"/>
    <property type="match status" value="1"/>
</dbReference>
<dbReference type="Pfam" id="PF04542">
    <property type="entry name" value="Sigma70_r2"/>
    <property type="match status" value="1"/>
</dbReference>